<dbReference type="PANTHER" id="PTHR21525:SF9">
    <property type="entry name" value="CHANNEL_COLICIN DOMAIN-CONTAINING PROTEIN"/>
    <property type="match status" value="1"/>
</dbReference>
<feature type="region of interest" description="Disordered" evidence="1">
    <location>
        <begin position="1"/>
        <end position="25"/>
    </location>
</feature>
<dbReference type="HOGENOM" id="CLU_073932_0_0_1"/>
<dbReference type="PANTHER" id="PTHR21525">
    <property type="entry name" value="MOTILE SPERM PROTEIN"/>
    <property type="match status" value="1"/>
</dbReference>
<keyword evidence="2" id="KW-0812">Transmembrane</keyword>
<evidence type="ECO:0000256" key="1">
    <source>
        <dbReference type="SAM" id="MobiDB-lite"/>
    </source>
</evidence>
<dbReference type="Proteomes" id="UP000008068">
    <property type="component" value="Unassembled WGS sequence"/>
</dbReference>
<feature type="transmembrane region" description="Helical" evidence="2">
    <location>
        <begin position="197"/>
        <end position="218"/>
    </location>
</feature>
<gene>
    <name evidence="3" type="ORF">CAEBREN_16607</name>
</gene>
<keyword evidence="2" id="KW-0472">Membrane</keyword>
<dbReference type="STRING" id="135651.G0N3B9"/>
<reference evidence="4" key="1">
    <citation type="submission" date="2011-07" db="EMBL/GenBank/DDBJ databases">
        <authorList>
            <consortium name="Caenorhabditis brenneri Sequencing and Analysis Consortium"/>
            <person name="Wilson R.K."/>
        </authorList>
    </citation>
    <scope>NUCLEOTIDE SEQUENCE [LARGE SCALE GENOMIC DNA]</scope>
    <source>
        <strain evidence="4">PB2801</strain>
    </source>
</reference>
<feature type="compositionally biased region" description="Basic and acidic residues" evidence="1">
    <location>
        <begin position="9"/>
        <end position="25"/>
    </location>
</feature>
<keyword evidence="2" id="KW-1133">Transmembrane helix</keyword>
<keyword evidence="4" id="KW-1185">Reference proteome</keyword>
<dbReference type="eggNOG" id="ENOG502TCMB">
    <property type="taxonomic scope" value="Eukaryota"/>
</dbReference>
<proteinExistence type="predicted"/>
<feature type="transmembrane region" description="Helical" evidence="2">
    <location>
        <begin position="261"/>
        <end position="283"/>
    </location>
</feature>
<organism evidence="4">
    <name type="scientific">Caenorhabditis brenneri</name>
    <name type="common">Nematode worm</name>
    <dbReference type="NCBI Taxonomy" id="135651"/>
    <lineage>
        <taxon>Eukaryota</taxon>
        <taxon>Metazoa</taxon>
        <taxon>Ecdysozoa</taxon>
        <taxon>Nematoda</taxon>
        <taxon>Chromadorea</taxon>
        <taxon>Rhabditida</taxon>
        <taxon>Rhabditina</taxon>
        <taxon>Rhabditomorpha</taxon>
        <taxon>Rhabditoidea</taxon>
        <taxon>Rhabditidae</taxon>
        <taxon>Peloderinae</taxon>
        <taxon>Caenorhabditis</taxon>
    </lineage>
</organism>
<dbReference type="InParanoid" id="G0N3B9"/>
<accession>G0N3B9</accession>
<protein>
    <submittedName>
        <fullName evidence="3">Uncharacterized protein</fullName>
    </submittedName>
</protein>
<name>G0N3B9_CAEBE</name>
<evidence type="ECO:0000313" key="4">
    <source>
        <dbReference type="Proteomes" id="UP000008068"/>
    </source>
</evidence>
<evidence type="ECO:0000313" key="3">
    <source>
        <dbReference type="EMBL" id="EGT51588.1"/>
    </source>
</evidence>
<dbReference type="AlphaFoldDB" id="G0N3B9"/>
<sequence>MSSPTDNSESEHIENPDHSKGRDENENIRGMFEECVHRVVEAIKKAAEYVVKIGEAIYNAAAEFFDSKVVNTKDSDNSEDQDKNEKTEGIIESVIHNAAVGFVVGAVKNAAHYIVKIGGRKSNIVTVFDKTVKSSLGNPKWFARVDMPHGNVPFHHINVNPAITGVKDPHIFISATAAKVAGFLGHILNFINKVAPYLMVAVIVYEGVEIGLCVYVDVKNSSSRNTVKKIIMIIAAVVGGLFGVEAGAAIGNFIFPGIGMMVGGLIGAVVGSVGFGIGTDILLEFAFDYFRYGIEDKVCEKCGKVFECRRYQEGDSQKLCHDCRKK</sequence>
<evidence type="ECO:0000256" key="2">
    <source>
        <dbReference type="SAM" id="Phobius"/>
    </source>
</evidence>
<feature type="transmembrane region" description="Helical" evidence="2">
    <location>
        <begin position="230"/>
        <end position="255"/>
    </location>
</feature>
<dbReference type="OrthoDB" id="5866986at2759"/>
<dbReference type="EMBL" id="GL379834">
    <property type="protein sequence ID" value="EGT51588.1"/>
    <property type="molecule type" value="Genomic_DNA"/>
</dbReference>